<dbReference type="InterPro" id="IPR039339">
    <property type="entry name" value="Tex14"/>
</dbReference>
<dbReference type="GO" id="GO:0007094">
    <property type="term" value="P:mitotic spindle assembly checkpoint signaling"/>
    <property type="evidence" value="ECO:0007669"/>
    <property type="project" value="InterPro"/>
</dbReference>
<reference evidence="2" key="3">
    <citation type="submission" date="2025-08" db="UniProtKB">
        <authorList>
            <consortium name="Ensembl"/>
        </authorList>
    </citation>
    <scope>IDENTIFICATION</scope>
</reference>
<dbReference type="GO" id="GO:0008608">
    <property type="term" value="P:attachment of spindle microtubules to kinetochore"/>
    <property type="evidence" value="ECO:0007669"/>
    <property type="project" value="InterPro"/>
</dbReference>
<dbReference type="GO" id="GO:0045171">
    <property type="term" value="C:intercellular bridge"/>
    <property type="evidence" value="ECO:0007669"/>
    <property type="project" value="TreeGrafter"/>
</dbReference>
<organism evidence="2 3">
    <name type="scientific">Pelodiscus sinensis</name>
    <name type="common">Chinese softshell turtle</name>
    <name type="synonym">Trionyx sinensis</name>
    <dbReference type="NCBI Taxonomy" id="13735"/>
    <lineage>
        <taxon>Eukaryota</taxon>
        <taxon>Metazoa</taxon>
        <taxon>Chordata</taxon>
        <taxon>Craniata</taxon>
        <taxon>Vertebrata</taxon>
        <taxon>Euteleostomi</taxon>
        <taxon>Archelosauria</taxon>
        <taxon>Testudinata</taxon>
        <taxon>Testudines</taxon>
        <taxon>Cryptodira</taxon>
        <taxon>Trionychia</taxon>
        <taxon>Trionychidae</taxon>
        <taxon>Pelodiscus</taxon>
    </lineage>
</organism>
<dbReference type="OMA" id="IHMETIV"/>
<dbReference type="GO" id="GO:0004672">
    <property type="term" value="F:protein kinase activity"/>
    <property type="evidence" value="ECO:0007669"/>
    <property type="project" value="InterPro"/>
</dbReference>
<dbReference type="InterPro" id="IPR001245">
    <property type="entry name" value="Ser-Thr/Tyr_kinase_cat_dom"/>
</dbReference>
<dbReference type="Pfam" id="PF07714">
    <property type="entry name" value="PK_Tyr_Ser-Thr"/>
    <property type="match status" value="1"/>
</dbReference>
<dbReference type="GO" id="GO:0051306">
    <property type="term" value="P:mitotic sister chromatid separation"/>
    <property type="evidence" value="ECO:0007669"/>
    <property type="project" value="InterPro"/>
</dbReference>
<evidence type="ECO:0000313" key="3">
    <source>
        <dbReference type="Proteomes" id="UP000007267"/>
    </source>
</evidence>
<dbReference type="EMBL" id="AGCU01199670">
    <property type="status" value="NOT_ANNOTATED_CDS"/>
    <property type="molecule type" value="Genomic_DNA"/>
</dbReference>
<dbReference type="InterPro" id="IPR000719">
    <property type="entry name" value="Prot_kinase_dom"/>
</dbReference>
<dbReference type="PANTHER" id="PTHR23060:SF3">
    <property type="entry name" value="TESTIS EXPRESSED 14, INTERCELLULAR BRIDGE FORMING FACTOR"/>
    <property type="match status" value="1"/>
</dbReference>
<sequence>IRIFLLCSKLRHPHLLQLMAVCLSNDLEKTRLVYERVNFGSLYSILHERRSEFPVLHMETIVHLLLQVNDALRFLQSRGYIHRSLTSYAVQIVSAGEAKLTNLEYMIESKDGGDHSDLTRVPVPAQLYRWCAPEVILEKATTVKSDIYSFCIVMQEALT</sequence>
<dbReference type="GO" id="GO:0000776">
    <property type="term" value="C:kinetochore"/>
    <property type="evidence" value="ECO:0007669"/>
    <property type="project" value="TreeGrafter"/>
</dbReference>
<dbReference type="Gene3D" id="1.10.510.10">
    <property type="entry name" value="Transferase(Phosphotransferase) domain 1"/>
    <property type="match status" value="1"/>
</dbReference>
<dbReference type="PANTHER" id="PTHR23060">
    <property type="entry name" value="TESTIS EXPRESSED GENE 14"/>
    <property type="match status" value="1"/>
</dbReference>
<dbReference type="GO" id="GO:0005524">
    <property type="term" value="F:ATP binding"/>
    <property type="evidence" value="ECO:0007669"/>
    <property type="project" value="InterPro"/>
</dbReference>
<dbReference type="PROSITE" id="PS50011">
    <property type="entry name" value="PROTEIN_KINASE_DOM"/>
    <property type="match status" value="1"/>
</dbReference>
<name>K7G450_PELSI</name>
<dbReference type="Proteomes" id="UP000007267">
    <property type="component" value="Unassembled WGS sequence"/>
</dbReference>
<dbReference type="GO" id="GO:0043063">
    <property type="term" value="P:intercellular bridge organization"/>
    <property type="evidence" value="ECO:0007669"/>
    <property type="project" value="InterPro"/>
</dbReference>
<evidence type="ECO:0000259" key="1">
    <source>
        <dbReference type="PROSITE" id="PS50011"/>
    </source>
</evidence>
<evidence type="ECO:0000313" key="2">
    <source>
        <dbReference type="Ensembl" id="ENSPSIP00000015061.1"/>
    </source>
</evidence>
<protein>
    <recommendedName>
        <fullName evidence="1">Protein kinase domain-containing protein</fullName>
    </recommendedName>
</protein>
<reference evidence="3" key="1">
    <citation type="submission" date="2011-10" db="EMBL/GenBank/DDBJ databases">
        <authorList>
            <consortium name="Soft-shell Turtle Genome Consortium"/>
        </authorList>
    </citation>
    <scope>NUCLEOTIDE SEQUENCE [LARGE SCALE GENOMIC DNA]</scope>
    <source>
        <strain evidence="3">Daiwa-1</strain>
    </source>
</reference>
<dbReference type="GO" id="GO:0007140">
    <property type="term" value="P:male meiotic nuclear division"/>
    <property type="evidence" value="ECO:0007669"/>
    <property type="project" value="InterPro"/>
</dbReference>
<keyword evidence="3" id="KW-1185">Reference proteome</keyword>
<dbReference type="eggNOG" id="ENOG502QSZN">
    <property type="taxonomic scope" value="Eukaryota"/>
</dbReference>
<dbReference type="GeneTree" id="ENSGT00390000015123"/>
<dbReference type="GO" id="GO:0030496">
    <property type="term" value="C:midbody"/>
    <property type="evidence" value="ECO:0007669"/>
    <property type="project" value="TreeGrafter"/>
</dbReference>
<dbReference type="EMBL" id="AGCU01199671">
    <property type="status" value="NOT_ANNOTATED_CDS"/>
    <property type="molecule type" value="Genomic_DNA"/>
</dbReference>
<reference evidence="3" key="2">
    <citation type="journal article" date="2013" name="Nat. Genet.">
        <title>The draft genomes of soft-shell turtle and green sea turtle yield insights into the development and evolution of the turtle-specific body plan.</title>
        <authorList>
            <person name="Wang Z."/>
            <person name="Pascual-Anaya J."/>
            <person name="Zadissa A."/>
            <person name="Li W."/>
            <person name="Niimura Y."/>
            <person name="Huang Z."/>
            <person name="Li C."/>
            <person name="White S."/>
            <person name="Xiong Z."/>
            <person name="Fang D."/>
            <person name="Wang B."/>
            <person name="Ming Y."/>
            <person name="Chen Y."/>
            <person name="Zheng Y."/>
            <person name="Kuraku S."/>
            <person name="Pignatelli M."/>
            <person name="Herrero J."/>
            <person name="Beal K."/>
            <person name="Nozawa M."/>
            <person name="Li Q."/>
            <person name="Wang J."/>
            <person name="Zhang H."/>
            <person name="Yu L."/>
            <person name="Shigenobu S."/>
            <person name="Wang J."/>
            <person name="Liu J."/>
            <person name="Flicek P."/>
            <person name="Searle S."/>
            <person name="Wang J."/>
            <person name="Kuratani S."/>
            <person name="Yin Y."/>
            <person name="Aken B."/>
            <person name="Zhang G."/>
            <person name="Irie N."/>
        </authorList>
    </citation>
    <scope>NUCLEOTIDE SEQUENCE [LARGE SCALE GENOMIC DNA]</scope>
    <source>
        <strain evidence="3">Daiwa-1</strain>
    </source>
</reference>
<dbReference type="AlphaFoldDB" id="K7G450"/>
<dbReference type="SUPFAM" id="SSF56112">
    <property type="entry name" value="Protein kinase-like (PK-like)"/>
    <property type="match status" value="1"/>
</dbReference>
<accession>K7G450</accession>
<feature type="domain" description="Protein kinase" evidence="1">
    <location>
        <begin position="1"/>
        <end position="159"/>
    </location>
</feature>
<reference evidence="2" key="4">
    <citation type="submission" date="2025-09" db="UniProtKB">
        <authorList>
            <consortium name="Ensembl"/>
        </authorList>
    </citation>
    <scope>IDENTIFICATION</scope>
</reference>
<dbReference type="InterPro" id="IPR011009">
    <property type="entry name" value="Kinase-like_dom_sf"/>
</dbReference>
<dbReference type="Ensembl" id="ENSPSIT00000015133.1">
    <property type="protein sequence ID" value="ENSPSIP00000015061.1"/>
    <property type="gene ID" value="ENSPSIG00000013479.1"/>
</dbReference>
<dbReference type="HOGENOM" id="CLU_1664785_0_0_1"/>
<proteinExistence type="predicted"/>